<dbReference type="RefSeq" id="WP_289596391.1">
    <property type="nucleotide sequence ID" value="NZ_JAUDBR010000009.1"/>
</dbReference>
<evidence type="ECO:0000259" key="4">
    <source>
        <dbReference type="Pfam" id="PF00534"/>
    </source>
</evidence>
<name>A0ABT7TYF8_ACTVI</name>
<protein>
    <submittedName>
        <fullName evidence="5">Glycosyltransferase</fullName>
        <ecNumber evidence="5">2.4.-.-</ecNumber>
    </submittedName>
</protein>
<dbReference type="PANTHER" id="PTHR12526:SF629">
    <property type="entry name" value="TEICHURONIC ACID BIOSYNTHESIS GLYCOSYLTRANSFERASE TUAH-RELATED"/>
    <property type="match status" value="1"/>
</dbReference>
<keyword evidence="2 5" id="KW-0808">Transferase</keyword>
<proteinExistence type="predicted"/>
<dbReference type="Gene3D" id="3.40.50.2000">
    <property type="entry name" value="Glycogen Phosphorylase B"/>
    <property type="match status" value="2"/>
</dbReference>
<dbReference type="PANTHER" id="PTHR12526">
    <property type="entry name" value="GLYCOSYLTRANSFERASE"/>
    <property type="match status" value="1"/>
</dbReference>
<dbReference type="Proteomes" id="UP001529257">
    <property type="component" value="Unassembled WGS sequence"/>
</dbReference>
<gene>
    <name evidence="5" type="ORF">QUV91_07400</name>
</gene>
<evidence type="ECO:0000256" key="3">
    <source>
        <dbReference type="SAM" id="MobiDB-lite"/>
    </source>
</evidence>
<dbReference type="EMBL" id="JAUDBR010000009">
    <property type="protein sequence ID" value="MDM8076872.1"/>
    <property type="molecule type" value="Genomic_DNA"/>
</dbReference>
<keyword evidence="1 5" id="KW-0328">Glycosyltransferase</keyword>
<feature type="region of interest" description="Disordered" evidence="3">
    <location>
        <begin position="1"/>
        <end position="40"/>
    </location>
</feature>
<organism evidence="5 6">
    <name type="scientific">Actinomyces viscosus</name>
    <dbReference type="NCBI Taxonomy" id="1656"/>
    <lineage>
        <taxon>Bacteria</taxon>
        <taxon>Bacillati</taxon>
        <taxon>Actinomycetota</taxon>
        <taxon>Actinomycetes</taxon>
        <taxon>Actinomycetales</taxon>
        <taxon>Actinomycetaceae</taxon>
        <taxon>Actinomyces</taxon>
    </lineage>
</organism>
<sequence>MATSIAPSADVSPGSSREGSDRAHGAGGTGSASGRADAAAASPRGAGAAAGRRSLLLLTDAFPYEVGEEFLEQEIETLCAAYDEVVIVPMRLSQGARQTRDLPANARCALLPASRLADWRLQALLRAPQILLGRERMVETPAWKSVGRFGMDVRFAAIALSAYGRMRRLLPSLGLEGTGHLTIYSYWFFTGAALGGMLRRRELRRRRVTVVSRAHAYDVDEADAPRGYIPSRAFVMRAVDRVYPISDYAASFLHRRFPEARNIEVRRLGVPPAPRHERHRTEPFQLVSCSHMAPYKRVHLIVEAVAELERRGRRVSWTHIGENDADRLAAMRARAEQLMDSTQVTFTGHLTNREVRELYAATDFACFLNCSDGEGVPVAVMEAQAAGMPVVATAAGGTGEIVHDGENGRLVPVEVTAAQVADAVESVMDLSDAQYADMSAQAHATWARMSDAQRQYREFVDGLVALEG</sequence>
<evidence type="ECO:0000313" key="6">
    <source>
        <dbReference type="Proteomes" id="UP001529257"/>
    </source>
</evidence>
<dbReference type="Pfam" id="PF00534">
    <property type="entry name" value="Glycos_transf_1"/>
    <property type="match status" value="1"/>
</dbReference>
<comment type="caution">
    <text evidence="5">The sequence shown here is derived from an EMBL/GenBank/DDBJ whole genome shotgun (WGS) entry which is preliminary data.</text>
</comment>
<evidence type="ECO:0000313" key="5">
    <source>
        <dbReference type="EMBL" id="MDM8076872.1"/>
    </source>
</evidence>
<accession>A0ABT7TYF8</accession>
<evidence type="ECO:0000256" key="2">
    <source>
        <dbReference type="ARBA" id="ARBA00022679"/>
    </source>
</evidence>
<dbReference type="GO" id="GO:0016757">
    <property type="term" value="F:glycosyltransferase activity"/>
    <property type="evidence" value="ECO:0007669"/>
    <property type="project" value="UniProtKB-KW"/>
</dbReference>
<reference evidence="5 6" key="2">
    <citation type="submission" date="2023-06" db="EMBL/GenBank/DDBJ databases">
        <authorList>
            <person name="Zeman M."/>
            <person name="Kubasova T."/>
            <person name="Jahodarova E."/>
            <person name="Nykrynova M."/>
            <person name="Rychlik I."/>
        </authorList>
    </citation>
    <scope>NUCLEOTIDE SEQUENCE [LARGE SCALE GENOMIC DNA]</scope>
    <source>
        <strain evidence="5 6">ET81</strain>
    </source>
</reference>
<dbReference type="SUPFAM" id="SSF53756">
    <property type="entry name" value="UDP-Glycosyltransferase/glycogen phosphorylase"/>
    <property type="match status" value="1"/>
</dbReference>
<dbReference type="EC" id="2.4.-.-" evidence="5"/>
<keyword evidence="6" id="KW-1185">Reference proteome</keyword>
<reference evidence="6" key="1">
    <citation type="submission" date="2023-06" db="EMBL/GenBank/DDBJ databases">
        <title>Identification and characterization of horizontal gene transfer across gut microbiota members of farm animals based on homology search.</title>
        <authorList>
            <person name="Zeman M."/>
            <person name="Kubasova T."/>
            <person name="Jahodarova E."/>
            <person name="Nykrynova M."/>
            <person name="Rychlik I."/>
        </authorList>
    </citation>
    <scope>NUCLEOTIDE SEQUENCE [LARGE SCALE GENOMIC DNA]</scope>
    <source>
        <strain evidence="6">ET81</strain>
    </source>
</reference>
<dbReference type="InterPro" id="IPR001296">
    <property type="entry name" value="Glyco_trans_1"/>
</dbReference>
<evidence type="ECO:0000256" key="1">
    <source>
        <dbReference type="ARBA" id="ARBA00022676"/>
    </source>
</evidence>
<feature type="domain" description="Glycosyl transferase family 1" evidence="4">
    <location>
        <begin position="277"/>
        <end position="442"/>
    </location>
</feature>